<feature type="domain" description="FAD-binding" evidence="6">
    <location>
        <begin position="22"/>
        <end position="203"/>
    </location>
</feature>
<dbReference type="InterPro" id="IPR050562">
    <property type="entry name" value="FAD_mOase_fung"/>
</dbReference>
<organism evidence="7 8">
    <name type="scientific">Linnemannia schmuckeri</name>
    <dbReference type="NCBI Taxonomy" id="64567"/>
    <lineage>
        <taxon>Eukaryota</taxon>
        <taxon>Fungi</taxon>
        <taxon>Fungi incertae sedis</taxon>
        <taxon>Mucoromycota</taxon>
        <taxon>Mortierellomycotina</taxon>
        <taxon>Mortierellomycetes</taxon>
        <taxon>Mortierellales</taxon>
        <taxon>Mortierellaceae</taxon>
        <taxon>Linnemannia</taxon>
    </lineage>
</organism>
<dbReference type="PANTHER" id="PTHR47356">
    <property type="entry name" value="FAD-DEPENDENT MONOOXYGENASE ASQG-RELATED"/>
    <property type="match status" value="1"/>
</dbReference>
<evidence type="ECO:0000259" key="6">
    <source>
        <dbReference type="Pfam" id="PF01494"/>
    </source>
</evidence>
<keyword evidence="5" id="KW-0812">Transmembrane</keyword>
<evidence type="ECO:0000256" key="5">
    <source>
        <dbReference type="SAM" id="Phobius"/>
    </source>
</evidence>
<comment type="similarity">
    <text evidence="1">Belongs to the paxM FAD-dependent monooxygenase family.</text>
</comment>
<dbReference type="InterPro" id="IPR036188">
    <property type="entry name" value="FAD/NAD-bd_sf"/>
</dbReference>
<keyword evidence="4" id="KW-0560">Oxidoreductase</keyword>
<name>A0A9P5V7I6_9FUNG</name>
<evidence type="ECO:0000256" key="4">
    <source>
        <dbReference type="ARBA" id="ARBA00023002"/>
    </source>
</evidence>
<dbReference type="GO" id="GO:0004497">
    <property type="term" value="F:monooxygenase activity"/>
    <property type="evidence" value="ECO:0007669"/>
    <property type="project" value="InterPro"/>
</dbReference>
<feature type="transmembrane region" description="Helical" evidence="5">
    <location>
        <begin position="21"/>
        <end position="39"/>
    </location>
</feature>
<accession>A0A9P5V7I6</accession>
<dbReference type="AlphaFoldDB" id="A0A9P5V7I6"/>
<gene>
    <name evidence="7" type="ORF">BG015_011952</name>
</gene>
<dbReference type="GO" id="GO:0071949">
    <property type="term" value="F:FAD binding"/>
    <property type="evidence" value="ECO:0007669"/>
    <property type="project" value="InterPro"/>
</dbReference>
<dbReference type="PRINTS" id="PR00420">
    <property type="entry name" value="RNGMNOXGNASE"/>
</dbReference>
<evidence type="ECO:0000256" key="2">
    <source>
        <dbReference type="ARBA" id="ARBA00022630"/>
    </source>
</evidence>
<keyword evidence="5" id="KW-1133">Transmembrane helix</keyword>
<keyword evidence="3" id="KW-0274">FAD</keyword>
<protein>
    <recommendedName>
        <fullName evidence="6">FAD-binding domain-containing protein</fullName>
    </recommendedName>
</protein>
<dbReference type="OrthoDB" id="655030at2759"/>
<evidence type="ECO:0000313" key="8">
    <source>
        <dbReference type="Proteomes" id="UP000748756"/>
    </source>
</evidence>
<dbReference type="EMBL" id="JAAAUQ010000965">
    <property type="protein sequence ID" value="KAF9145265.1"/>
    <property type="molecule type" value="Genomic_DNA"/>
</dbReference>
<evidence type="ECO:0000256" key="3">
    <source>
        <dbReference type="ARBA" id="ARBA00022827"/>
    </source>
</evidence>
<dbReference type="InterPro" id="IPR002938">
    <property type="entry name" value="FAD-bd"/>
</dbReference>
<comment type="caution">
    <text evidence="7">The sequence shown here is derived from an EMBL/GenBank/DDBJ whole genome shotgun (WGS) entry which is preliminary data.</text>
</comment>
<evidence type="ECO:0000313" key="7">
    <source>
        <dbReference type="EMBL" id="KAF9145265.1"/>
    </source>
</evidence>
<sequence>MEINPTVTFKHDRTVMFGKRPKVLIVGGGLGGLTLGILLHKASIPFEIYERVIEVKPFGAAMYFNCTTANFFKQCGIYEEFVALGKPISAMHICNEDRELEFSIDFEGHDEMYGADGYMFSRPQVYDLLLRQVPPKRIHFGKKVLTMEQGGNGVLVRFSDGTEAEGDILVGADGAYSAVRQGLYEKLKKANKLPASDALPLPFSTVCLVAQTNPLTLEEFPDIALEKSRLINFIGTNKMYSWSTTTTAQNTICWDCTLFLDEETSKDNDSFRCSEWGAEAAMSMCEDIKDFPVISGGDKIVTVQDLIDRTPKELISKVMLEEKVFKTWYNCRTVLIGDGVGGSNAMHDAIVLANRINGLPFHPVAEEIEAAFKAYKKERIDWVGRASDNSRAFVTMVGQSTSSRITRYILKHTPSWAMRRLERRQFTHRPQAAFLPAVEDKGSVKTAPQPSLTIKTPVEAQQPTLTQAV</sequence>
<dbReference type="SUPFAM" id="SSF51905">
    <property type="entry name" value="FAD/NAD(P)-binding domain"/>
    <property type="match status" value="1"/>
</dbReference>
<dbReference type="Proteomes" id="UP000748756">
    <property type="component" value="Unassembled WGS sequence"/>
</dbReference>
<dbReference type="Pfam" id="PF01494">
    <property type="entry name" value="FAD_binding_3"/>
    <property type="match status" value="1"/>
</dbReference>
<keyword evidence="5" id="KW-0472">Membrane</keyword>
<dbReference type="PANTHER" id="PTHR47356:SF2">
    <property type="entry name" value="FAD-BINDING DOMAIN-CONTAINING PROTEIN-RELATED"/>
    <property type="match status" value="1"/>
</dbReference>
<dbReference type="Gene3D" id="3.50.50.60">
    <property type="entry name" value="FAD/NAD(P)-binding domain"/>
    <property type="match status" value="1"/>
</dbReference>
<proteinExistence type="inferred from homology"/>
<keyword evidence="8" id="KW-1185">Reference proteome</keyword>
<evidence type="ECO:0000256" key="1">
    <source>
        <dbReference type="ARBA" id="ARBA00007992"/>
    </source>
</evidence>
<reference evidence="7" key="1">
    <citation type="journal article" date="2020" name="Fungal Divers.">
        <title>Resolving the Mortierellaceae phylogeny through synthesis of multi-gene phylogenetics and phylogenomics.</title>
        <authorList>
            <person name="Vandepol N."/>
            <person name="Liber J."/>
            <person name="Desiro A."/>
            <person name="Na H."/>
            <person name="Kennedy M."/>
            <person name="Barry K."/>
            <person name="Grigoriev I.V."/>
            <person name="Miller A.N."/>
            <person name="O'Donnell K."/>
            <person name="Stajich J.E."/>
            <person name="Bonito G."/>
        </authorList>
    </citation>
    <scope>NUCLEOTIDE SEQUENCE</scope>
    <source>
        <strain evidence="7">NRRL 6426</strain>
    </source>
</reference>
<keyword evidence="2" id="KW-0285">Flavoprotein</keyword>